<gene>
    <name evidence="1" type="ORF">S03H2_31532</name>
</gene>
<dbReference type="AlphaFoldDB" id="X1FU38"/>
<reference evidence="1" key="1">
    <citation type="journal article" date="2014" name="Front. Microbiol.">
        <title>High frequency of phylogenetically diverse reductive dehalogenase-homologous genes in deep subseafloor sedimentary metagenomes.</title>
        <authorList>
            <person name="Kawai M."/>
            <person name="Futagami T."/>
            <person name="Toyoda A."/>
            <person name="Takaki Y."/>
            <person name="Nishi S."/>
            <person name="Hori S."/>
            <person name="Arai W."/>
            <person name="Tsubouchi T."/>
            <person name="Morono Y."/>
            <person name="Uchiyama I."/>
            <person name="Ito T."/>
            <person name="Fujiyama A."/>
            <person name="Inagaki F."/>
            <person name="Takami H."/>
        </authorList>
    </citation>
    <scope>NUCLEOTIDE SEQUENCE</scope>
    <source>
        <strain evidence="1">Expedition CK06-06</strain>
    </source>
</reference>
<evidence type="ECO:0000313" key="1">
    <source>
        <dbReference type="EMBL" id="GAH49176.1"/>
    </source>
</evidence>
<sequence length="31" mass="3614">PDKNKELIFIPILRVEKYVVNQVKKVFITAA</sequence>
<name>X1FU38_9ZZZZ</name>
<proteinExistence type="predicted"/>
<feature type="non-terminal residue" evidence="1">
    <location>
        <position position="1"/>
    </location>
</feature>
<accession>X1FU38</accession>
<dbReference type="EMBL" id="BARU01019122">
    <property type="protein sequence ID" value="GAH49176.1"/>
    <property type="molecule type" value="Genomic_DNA"/>
</dbReference>
<organism evidence="1">
    <name type="scientific">marine sediment metagenome</name>
    <dbReference type="NCBI Taxonomy" id="412755"/>
    <lineage>
        <taxon>unclassified sequences</taxon>
        <taxon>metagenomes</taxon>
        <taxon>ecological metagenomes</taxon>
    </lineage>
</organism>
<comment type="caution">
    <text evidence="1">The sequence shown here is derived from an EMBL/GenBank/DDBJ whole genome shotgun (WGS) entry which is preliminary data.</text>
</comment>
<protein>
    <submittedName>
        <fullName evidence="1">Uncharacterized protein</fullName>
    </submittedName>
</protein>